<dbReference type="PANTHER" id="PTHR11731:SF193">
    <property type="entry name" value="DIPEPTIDYL PEPTIDASE 9"/>
    <property type="match status" value="1"/>
</dbReference>
<dbReference type="InterPro" id="IPR050278">
    <property type="entry name" value="Serine_Prot_S9B/DPPIV"/>
</dbReference>
<dbReference type="Gene3D" id="3.40.50.1820">
    <property type="entry name" value="alpha/beta hydrolase"/>
    <property type="match status" value="1"/>
</dbReference>
<dbReference type="Gene3D" id="2.140.10.30">
    <property type="entry name" value="Dipeptidylpeptidase IV, N-terminal domain"/>
    <property type="match status" value="2"/>
</dbReference>
<evidence type="ECO:0000259" key="6">
    <source>
        <dbReference type="Pfam" id="PF00930"/>
    </source>
</evidence>
<evidence type="ECO:0000256" key="3">
    <source>
        <dbReference type="ARBA" id="ARBA00022801"/>
    </source>
</evidence>
<dbReference type="GO" id="GO:0008236">
    <property type="term" value="F:serine-type peptidase activity"/>
    <property type="evidence" value="ECO:0007669"/>
    <property type="project" value="UniProtKB-KW"/>
</dbReference>
<feature type="domain" description="Peptidase S9 prolyl oligopeptidase catalytic" evidence="5">
    <location>
        <begin position="780"/>
        <end position="973"/>
    </location>
</feature>
<dbReference type="InterPro" id="IPR029058">
    <property type="entry name" value="AB_hydrolase_fold"/>
</dbReference>
<evidence type="ECO:0008006" key="9">
    <source>
        <dbReference type="Google" id="ProtNLM"/>
    </source>
</evidence>
<dbReference type="GO" id="GO:0008239">
    <property type="term" value="F:dipeptidyl-peptidase activity"/>
    <property type="evidence" value="ECO:0007669"/>
    <property type="project" value="TreeGrafter"/>
</dbReference>
<keyword evidence="4" id="KW-0720">Serine protease</keyword>
<dbReference type="Pfam" id="PF00930">
    <property type="entry name" value="DPPIV_N"/>
    <property type="match status" value="1"/>
</dbReference>
<keyword evidence="3" id="KW-0378">Hydrolase</keyword>
<accession>A0A7R9CES4</accession>
<dbReference type="InterPro" id="IPR002469">
    <property type="entry name" value="Peptidase_S9B_N"/>
</dbReference>
<evidence type="ECO:0000259" key="7">
    <source>
        <dbReference type="Pfam" id="PF19520"/>
    </source>
</evidence>
<evidence type="ECO:0000313" key="8">
    <source>
        <dbReference type="EMBL" id="CAD7393303.1"/>
    </source>
</evidence>
<keyword evidence="2" id="KW-0645">Protease</keyword>
<evidence type="ECO:0000256" key="4">
    <source>
        <dbReference type="ARBA" id="ARBA00022825"/>
    </source>
</evidence>
<proteinExistence type="inferred from homology"/>
<dbReference type="PANTHER" id="PTHR11731">
    <property type="entry name" value="PROTEASE FAMILY S9B,C DIPEPTIDYL-PEPTIDASE IV-RELATED"/>
    <property type="match status" value="1"/>
</dbReference>
<dbReference type="Pfam" id="PF00326">
    <property type="entry name" value="Peptidase_S9"/>
    <property type="match status" value="1"/>
</dbReference>
<dbReference type="InterPro" id="IPR001375">
    <property type="entry name" value="Peptidase_S9_cat"/>
</dbReference>
<feature type="domain" description="Dipeptidyl peptidase 8 /9 ,N-terminal" evidence="7">
    <location>
        <begin position="59"/>
        <end position="189"/>
    </location>
</feature>
<evidence type="ECO:0000256" key="2">
    <source>
        <dbReference type="ARBA" id="ARBA00022670"/>
    </source>
</evidence>
<evidence type="ECO:0000256" key="1">
    <source>
        <dbReference type="ARBA" id="ARBA00010036"/>
    </source>
</evidence>
<protein>
    <recommendedName>
        <fullName evidence="9">Dipeptidyl peptidase 9</fullName>
    </recommendedName>
</protein>
<dbReference type="AlphaFoldDB" id="A0A7R9CES4"/>
<name>A0A7R9CES4_TIMCR</name>
<organism evidence="8">
    <name type="scientific">Timema cristinae</name>
    <name type="common">Walking stick</name>
    <dbReference type="NCBI Taxonomy" id="61476"/>
    <lineage>
        <taxon>Eukaryota</taxon>
        <taxon>Metazoa</taxon>
        <taxon>Ecdysozoa</taxon>
        <taxon>Arthropoda</taxon>
        <taxon>Hexapoda</taxon>
        <taxon>Insecta</taxon>
        <taxon>Pterygota</taxon>
        <taxon>Neoptera</taxon>
        <taxon>Polyneoptera</taxon>
        <taxon>Phasmatodea</taxon>
        <taxon>Timematodea</taxon>
        <taxon>Timematoidea</taxon>
        <taxon>Timematidae</taxon>
        <taxon>Timema</taxon>
    </lineage>
</organism>
<dbReference type="SUPFAM" id="SSF53474">
    <property type="entry name" value="alpha/beta-Hydrolases"/>
    <property type="match status" value="1"/>
</dbReference>
<comment type="similarity">
    <text evidence="1">Belongs to the peptidase S9B family. DPPIV subfamily.</text>
</comment>
<evidence type="ECO:0000259" key="5">
    <source>
        <dbReference type="Pfam" id="PF00326"/>
    </source>
</evidence>
<dbReference type="InterPro" id="IPR045785">
    <property type="entry name" value="Dpp_8/9_N"/>
</dbReference>
<sequence length="1078" mass="121483">MRYDQDEGIGKVELEEVNPHLRGGRVENHLGTPPPPVYLAKIRTSISPSSAVELNTTSALANYATEAVGEKIMESNEAGEVQIPVSKKKSWSELKNVVCELRRQLSGLSTMVPGSLAFRTLPDGRTRIYFLSTPANGWETTLLCADVPPVASHGHRLAWTPVIEANFQSLSSAGRFSREEQLLWERKRLATWGITSYELHRESGKLVFPAASSLFQCLDTGFSASIIVDYFPVRTVAHLHLQARLAPHWSGPLFPAELRMNSCGAKLNPQICPSNPDLVAYVCDCDIWVSHTLTGCSVRLTFAHKGGRNMADDPLSAGLPSYVMQEEFSRYQGYWWQPRTPDGVYRILYEEVDESDVKIFCFPSSNSNLGEIEEFRFPRAGTPNSQSNLKLVQFVLREGPQIVDVSTLELQYPLSVMFPWMEYLVRVGWTPNADYVWVQLLDRRQQRLELVLLSVDNFTEPPPNVYKLDTNLNPTTPVGQLIQVIYTQTCDIWINVNDLLYFFPPASGTGECKGEVKFLWASEETGYRHLYLITAHVPGVANGVGADSPDNLESEHDTLVSSTLHFVRSKNKLSFFIVWLANALVVLSSTTEDGEIEVRISPRFGQKVALTAGDWEVLGRSLWVDSERQLVYFLGLRESPLEKHLYVVSLRRPGEVRLLTRPGYSYTVDFNKECTMCVAVYSNIQKLPACQVFRISHGDWTVEEVTLTPVAYLLEPSAPEGELFCPELYAHQISSGDLLYAMVFKPHNFQAGCKYPTVLNIYGGPEVQLVSNTFKGMRQLRMHMLAAQGYCVVAIDSRGSQHRGLNFESHLRGRMGTVELADQIEVLQWLAECLGYIDMSRVAIHGWSYGGYLSVMALAQHPDIFKLAIAGAPVTSWSLYDTGYTERYMDLPENNQHGYKNGSILNYVTQFPDDENRLLIIHGLIDENVHFFHTSQFISAMVKAGKPYQLQVYPNERHSLRHLDASVKKIKKKYVEGLDMQALSQRTHPNGVRMTRECIPPRFLPQPPPTRVHNNALKGTNSSIETLRVPAWKFHNMVSRSTFRCSGCYTILSPKKQTTGISSSWRRVLWAISFSLVN</sequence>
<dbReference type="EMBL" id="OC316688">
    <property type="protein sequence ID" value="CAD7393303.1"/>
    <property type="molecule type" value="Genomic_DNA"/>
</dbReference>
<gene>
    <name evidence="8" type="ORF">TCEB3V08_LOCUS1276</name>
</gene>
<dbReference type="Pfam" id="PF19520">
    <property type="entry name" value="Dpp_8_9_N"/>
    <property type="match status" value="1"/>
</dbReference>
<dbReference type="SUPFAM" id="SSF82171">
    <property type="entry name" value="DPP6 N-terminal domain-like"/>
    <property type="match status" value="1"/>
</dbReference>
<dbReference type="GO" id="GO:0006508">
    <property type="term" value="P:proteolysis"/>
    <property type="evidence" value="ECO:0007669"/>
    <property type="project" value="UniProtKB-KW"/>
</dbReference>
<reference evidence="8" key="1">
    <citation type="submission" date="2020-11" db="EMBL/GenBank/DDBJ databases">
        <authorList>
            <person name="Tran Van P."/>
        </authorList>
    </citation>
    <scope>NUCLEOTIDE SEQUENCE</scope>
</reference>
<feature type="domain" description="Dipeptidylpeptidase IV N-terminal" evidence="6">
    <location>
        <begin position="268"/>
        <end position="684"/>
    </location>
</feature>